<dbReference type="AlphaFoldDB" id="A0A9I9CHV1"/>
<proteinExistence type="predicted"/>
<name>A0A9I9CHV1_CUCME</name>
<organism evidence="1">
    <name type="scientific">Cucumis melo</name>
    <name type="common">Muskmelon</name>
    <dbReference type="NCBI Taxonomy" id="3656"/>
    <lineage>
        <taxon>Eukaryota</taxon>
        <taxon>Viridiplantae</taxon>
        <taxon>Streptophyta</taxon>
        <taxon>Embryophyta</taxon>
        <taxon>Tracheophyta</taxon>
        <taxon>Spermatophyta</taxon>
        <taxon>Magnoliopsida</taxon>
        <taxon>eudicotyledons</taxon>
        <taxon>Gunneridae</taxon>
        <taxon>Pentapetalae</taxon>
        <taxon>rosids</taxon>
        <taxon>fabids</taxon>
        <taxon>Cucurbitales</taxon>
        <taxon>Cucurbitaceae</taxon>
        <taxon>Benincaseae</taxon>
        <taxon>Cucumis</taxon>
    </lineage>
</organism>
<dbReference type="EnsemblPlants" id="MELO3C003805.2.1">
    <property type="protein sequence ID" value="MELO3C003805.2.1"/>
    <property type="gene ID" value="MELO3C003805.2"/>
</dbReference>
<reference evidence="1" key="1">
    <citation type="submission" date="2023-03" db="UniProtKB">
        <authorList>
            <consortium name="EnsemblPlants"/>
        </authorList>
    </citation>
    <scope>IDENTIFICATION</scope>
</reference>
<sequence length="84" mass="9356">MAEKHEGDVEKWKEMEKGLEQKRKKPWRELGAVVTMAIIQPINTSSAGGDDAHGLQGKNSLSLSGDCRLHTPHPYTLLHLLLNI</sequence>
<evidence type="ECO:0000313" key="1">
    <source>
        <dbReference type="EnsemblPlants" id="MELO3C003805.2.1"/>
    </source>
</evidence>
<accession>A0A9I9CHV1</accession>
<protein>
    <submittedName>
        <fullName evidence="1">Uncharacterized protein</fullName>
    </submittedName>
</protein>
<dbReference type="Gramene" id="MELO3C003805.2.1">
    <property type="protein sequence ID" value="MELO3C003805.2.1"/>
    <property type="gene ID" value="MELO3C003805.2"/>
</dbReference>